<feature type="transmembrane region" description="Helical" evidence="9">
    <location>
        <begin position="654"/>
        <end position="673"/>
    </location>
</feature>
<dbReference type="PROSITE" id="PS01187">
    <property type="entry name" value="EGF_CA"/>
    <property type="match status" value="3"/>
</dbReference>
<evidence type="ECO:0000256" key="8">
    <source>
        <dbReference type="PROSITE-ProRule" id="PRU00076"/>
    </source>
</evidence>
<evidence type="ECO:0000256" key="7">
    <source>
        <dbReference type="ARBA" id="ARBA00023180"/>
    </source>
</evidence>
<dbReference type="GO" id="GO:0005509">
    <property type="term" value="F:calcium ion binding"/>
    <property type="evidence" value="ECO:0007669"/>
    <property type="project" value="InterPro"/>
</dbReference>
<evidence type="ECO:0000256" key="10">
    <source>
        <dbReference type="SAM" id="SignalP"/>
    </source>
</evidence>
<accession>A0A914AQS3</accession>
<feature type="domain" description="EGF-like" evidence="11">
    <location>
        <begin position="580"/>
        <end position="620"/>
    </location>
</feature>
<reference evidence="12" key="1">
    <citation type="submission" date="2022-11" db="UniProtKB">
        <authorList>
            <consortium name="EnsemblMetazoa"/>
        </authorList>
    </citation>
    <scope>IDENTIFICATION</scope>
</reference>
<keyword evidence="4 10" id="KW-0732">Signal</keyword>
<dbReference type="InterPro" id="IPR001881">
    <property type="entry name" value="EGF-like_Ca-bd_dom"/>
</dbReference>
<dbReference type="Gene3D" id="2.10.25.10">
    <property type="entry name" value="Laminin"/>
    <property type="match status" value="7"/>
</dbReference>
<dbReference type="FunFam" id="2.10.25.10:FF:000010">
    <property type="entry name" value="Pro-epidermal growth factor"/>
    <property type="match status" value="1"/>
</dbReference>
<dbReference type="GO" id="GO:0005576">
    <property type="term" value="C:extracellular region"/>
    <property type="evidence" value="ECO:0007669"/>
    <property type="project" value="UniProtKB-SubCell"/>
</dbReference>
<dbReference type="OrthoDB" id="6286622at2759"/>
<name>A0A914AQS3_PATMI</name>
<evidence type="ECO:0000256" key="2">
    <source>
        <dbReference type="ARBA" id="ARBA00022525"/>
    </source>
</evidence>
<evidence type="ECO:0000313" key="13">
    <source>
        <dbReference type="Proteomes" id="UP000887568"/>
    </source>
</evidence>
<feature type="signal peptide" evidence="10">
    <location>
        <begin position="1"/>
        <end position="18"/>
    </location>
</feature>
<dbReference type="SUPFAM" id="SSF57184">
    <property type="entry name" value="Growth factor receptor domain"/>
    <property type="match status" value="3"/>
</dbReference>
<dbReference type="SUPFAM" id="SSF57196">
    <property type="entry name" value="EGF/Laminin"/>
    <property type="match status" value="1"/>
</dbReference>
<dbReference type="PROSITE" id="PS01186">
    <property type="entry name" value="EGF_2"/>
    <property type="match status" value="6"/>
</dbReference>
<evidence type="ECO:0000259" key="11">
    <source>
        <dbReference type="PROSITE" id="PS50026"/>
    </source>
</evidence>
<dbReference type="CDD" id="cd00054">
    <property type="entry name" value="EGF_CA"/>
    <property type="match status" value="1"/>
</dbReference>
<dbReference type="FunFam" id="2.10.25.10:FF:000240">
    <property type="entry name" value="Vitamin K-dependent protein S"/>
    <property type="match status" value="2"/>
</dbReference>
<dbReference type="InterPro" id="IPR009030">
    <property type="entry name" value="Growth_fac_rcpt_cys_sf"/>
</dbReference>
<evidence type="ECO:0000313" key="12">
    <source>
        <dbReference type="EnsemblMetazoa" id="XP_038065998.1"/>
    </source>
</evidence>
<feature type="domain" description="EGF-like" evidence="11">
    <location>
        <begin position="175"/>
        <end position="216"/>
    </location>
</feature>
<keyword evidence="9" id="KW-1133">Transmembrane helix</keyword>
<evidence type="ECO:0000256" key="6">
    <source>
        <dbReference type="ARBA" id="ARBA00023157"/>
    </source>
</evidence>
<dbReference type="SMART" id="SM00181">
    <property type="entry name" value="EGF"/>
    <property type="match status" value="10"/>
</dbReference>
<dbReference type="InterPro" id="IPR018097">
    <property type="entry name" value="EGF_Ca-bd_CS"/>
</dbReference>
<dbReference type="FunFam" id="2.10.25.10:FF:000005">
    <property type="entry name" value="Fibrillin 2"/>
    <property type="match status" value="1"/>
</dbReference>
<keyword evidence="9" id="KW-0812">Transmembrane</keyword>
<feature type="chain" id="PRO_5036673100" description="EGF-like domain-containing protein" evidence="10">
    <location>
        <begin position="19"/>
        <end position="686"/>
    </location>
</feature>
<dbReference type="InterPro" id="IPR051145">
    <property type="entry name" value="GAS-SHBG-PROS"/>
</dbReference>
<protein>
    <recommendedName>
        <fullName evidence="11">EGF-like domain-containing protein</fullName>
    </recommendedName>
</protein>
<feature type="domain" description="EGF-like" evidence="11">
    <location>
        <begin position="98"/>
        <end position="131"/>
    </location>
</feature>
<dbReference type="Pfam" id="PF07645">
    <property type="entry name" value="EGF_CA"/>
    <property type="match status" value="4"/>
</dbReference>
<evidence type="ECO:0000256" key="9">
    <source>
        <dbReference type="SAM" id="Phobius"/>
    </source>
</evidence>
<dbReference type="EnsemblMetazoa" id="XM_038210070.1">
    <property type="protein sequence ID" value="XP_038065998.1"/>
    <property type="gene ID" value="LOC119736060"/>
</dbReference>
<dbReference type="InterPro" id="IPR000152">
    <property type="entry name" value="EGF-type_Asp/Asn_hydroxyl_site"/>
</dbReference>
<keyword evidence="6 8" id="KW-1015">Disulfide bond</keyword>
<evidence type="ECO:0000256" key="3">
    <source>
        <dbReference type="ARBA" id="ARBA00022536"/>
    </source>
</evidence>
<dbReference type="GeneID" id="119736060"/>
<keyword evidence="2" id="KW-0964">Secreted</keyword>
<evidence type="ECO:0000256" key="1">
    <source>
        <dbReference type="ARBA" id="ARBA00004613"/>
    </source>
</evidence>
<proteinExistence type="predicted"/>
<dbReference type="Pfam" id="PF14670">
    <property type="entry name" value="FXa_inhibition"/>
    <property type="match status" value="1"/>
</dbReference>
<dbReference type="PROSITE" id="PS00022">
    <property type="entry name" value="EGF_1"/>
    <property type="match status" value="1"/>
</dbReference>
<feature type="domain" description="EGF-like" evidence="11">
    <location>
        <begin position="133"/>
        <end position="174"/>
    </location>
</feature>
<evidence type="ECO:0000256" key="4">
    <source>
        <dbReference type="ARBA" id="ARBA00022729"/>
    </source>
</evidence>
<dbReference type="Proteomes" id="UP000887568">
    <property type="component" value="Unplaced"/>
</dbReference>
<dbReference type="InterPro" id="IPR049883">
    <property type="entry name" value="NOTCH1_EGF-like"/>
</dbReference>
<dbReference type="PANTHER" id="PTHR24040:SF13">
    <property type="entry name" value="FIBROPELLIN-1"/>
    <property type="match status" value="1"/>
</dbReference>
<feature type="disulfide bond" evidence="8">
    <location>
        <begin position="121"/>
        <end position="130"/>
    </location>
</feature>
<dbReference type="RefSeq" id="XP_038065998.1">
    <property type="nucleotide sequence ID" value="XM_038210070.1"/>
</dbReference>
<dbReference type="InterPro" id="IPR000742">
    <property type="entry name" value="EGF"/>
</dbReference>
<comment type="subcellular location">
    <subcellularLocation>
        <location evidence="1">Secreted</location>
    </subcellularLocation>
</comment>
<keyword evidence="5" id="KW-0677">Repeat</keyword>
<dbReference type="OMA" id="QVCTNRD"/>
<keyword evidence="9" id="KW-0472">Membrane</keyword>
<dbReference type="Gene3D" id="2.90.20.10">
    <property type="entry name" value="Plasmodium vivax P25 domain"/>
    <property type="match status" value="1"/>
</dbReference>
<dbReference type="Pfam" id="PF12662">
    <property type="entry name" value="cEGF"/>
    <property type="match status" value="1"/>
</dbReference>
<dbReference type="InterPro" id="IPR026823">
    <property type="entry name" value="cEGF"/>
</dbReference>
<dbReference type="PROSITE" id="PS00010">
    <property type="entry name" value="ASX_HYDROXYL"/>
    <property type="match status" value="4"/>
</dbReference>
<organism evidence="12 13">
    <name type="scientific">Patiria miniata</name>
    <name type="common">Bat star</name>
    <name type="synonym">Asterina miniata</name>
    <dbReference type="NCBI Taxonomy" id="46514"/>
    <lineage>
        <taxon>Eukaryota</taxon>
        <taxon>Metazoa</taxon>
        <taxon>Echinodermata</taxon>
        <taxon>Eleutherozoa</taxon>
        <taxon>Asterozoa</taxon>
        <taxon>Asteroidea</taxon>
        <taxon>Valvatacea</taxon>
        <taxon>Valvatida</taxon>
        <taxon>Asterinidae</taxon>
        <taxon>Patiria</taxon>
    </lineage>
</organism>
<sequence length="686" mass="76126">MNAIRCILAALLVVFVAATAVGSGTVDNKCLMTYKYWGTERYTSYYKQRYTVGCGWCGWSRCTRYRQVSCDAYRRKLYTSSRYECCPGWRRDRYGKCSVAICSPPCHATRGSCVRPNVCQCRPGYYGRTCHTDVDECQSKSSNQCSQICINTVGSYRCECNTGYRLDSNGRSCTDIDECSMSRTHDCEHTCKNTQGSYRCECYIGYNLQPDGRECGDIDECARMTDTCEQFCVNRDGGFECKCSRGYELSPPTQCFDIDECELGRPHQDCDQICTNAVGTFNCSCRDGYQLGMDAKTCVDIDECAPPMNCDMIKICDVTGQGSNCSYVGGRLIGIGECDDVNACSLVDYNCTELQVCQQISQTLTCACIERNGHALTDNSGAVSGSLSADPSLLRRCETVNGRFDCSLHQGYQLVIDNTFCEDGIKHNCTEMEVCKNTVGGFQCPCKDGYIRNNDTQECDDIDECSTDLMNCPEGTVQICQTNVNGTIECQCVQGTPKECRADNCDRCYGGVRVCRDENACTCYEEFFLNTDNRPCKGGGCAEMIHDCTEMENCVNTIGGYNCTCMEGYVREDVNGNCTDVDECRDETALCSHVCMNLVGNYSCTCVPGYMLDSDGYTCRMRMGVYEAYTALEQEDGLDKPMDMSSALSGSSQWWLLPLGIIGGIAIIAIIVVGRKRYRRSRRGTA</sequence>
<dbReference type="PANTHER" id="PTHR24040">
    <property type="entry name" value="LAMININ G-LIKE DOMAIN-CONTAINING PROTEIN"/>
    <property type="match status" value="1"/>
</dbReference>
<dbReference type="AlphaFoldDB" id="A0A914AQS3"/>
<dbReference type="PROSITE" id="PS50026">
    <property type="entry name" value="EGF_3"/>
    <property type="match status" value="4"/>
</dbReference>
<evidence type="ECO:0000256" key="5">
    <source>
        <dbReference type="ARBA" id="ARBA00022737"/>
    </source>
</evidence>
<comment type="caution">
    <text evidence="8">Lacks conserved residue(s) required for the propagation of feature annotation.</text>
</comment>
<dbReference type="SMART" id="SM00179">
    <property type="entry name" value="EGF_CA"/>
    <property type="match status" value="7"/>
</dbReference>
<keyword evidence="13" id="KW-1185">Reference proteome</keyword>
<keyword evidence="3 8" id="KW-0245">EGF-like domain</keyword>
<keyword evidence="7" id="KW-0325">Glycoprotein</keyword>